<dbReference type="EMBL" id="JAUEPO010000002">
    <property type="protein sequence ID" value="KAK3332870.1"/>
    <property type="molecule type" value="Genomic_DNA"/>
</dbReference>
<dbReference type="InterPro" id="IPR002575">
    <property type="entry name" value="Aminoglycoside_PTrfase"/>
</dbReference>
<comment type="caution">
    <text evidence="2">The sequence shown here is derived from an EMBL/GenBank/DDBJ whole genome shotgun (WGS) entry which is preliminary data.</text>
</comment>
<dbReference type="Pfam" id="PF01636">
    <property type="entry name" value="APH"/>
    <property type="match status" value="1"/>
</dbReference>
<reference evidence="2" key="1">
    <citation type="journal article" date="2023" name="Mol. Phylogenet. Evol.">
        <title>Genome-scale phylogeny and comparative genomics of the fungal order Sordariales.</title>
        <authorList>
            <person name="Hensen N."/>
            <person name="Bonometti L."/>
            <person name="Westerberg I."/>
            <person name="Brannstrom I.O."/>
            <person name="Guillou S."/>
            <person name="Cros-Aarteil S."/>
            <person name="Calhoun S."/>
            <person name="Haridas S."/>
            <person name="Kuo A."/>
            <person name="Mondo S."/>
            <person name="Pangilinan J."/>
            <person name="Riley R."/>
            <person name="LaButti K."/>
            <person name="Andreopoulos B."/>
            <person name="Lipzen A."/>
            <person name="Chen C."/>
            <person name="Yan M."/>
            <person name="Daum C."/>
            <person name="Ng V."/>
            <person name="Clum A."/>
            <person name="Steindorff A."/>
            <person name="Ohm R.A."/>
            <person name="Martin F."/>
            <person name="Silar P."/>
            <person name="Natvig D.O."/>
            <person name="Lalanne C."/>
            <person name="Gautier V."/>
            <person name="Ament-Velasquez S.L."/>
            <person name="Kruys A."/>
            <person name="Hutchinson M.I."/>
            <person name="Powell A.J."/>
            <person name="Barry K."/>
            <person name="Miller A.N."/>
            <person name="Grigoriev I.V."/>
            <person name="Debuchy R."/>
            <person name="Gladieux P."/>
            <person name="Hiltunen Thoren M."/>
            <person name="Johannesson H."/>
        </authorList>
    </citation>
    <scope>NUCLEOTIDE SEQUENCE</scope>
    <source>
        <strain evidence="2">SMH4131-1</strain>
    </source>
</reference>
<name>A0AAE0MHY7_9PEZI</name>
<accession>A0AAE0MHY7</accession>
<feature type="domain" description="Aminoglycoside phosphotransferase" evidence="1">
    <location>
        <begin position="109"/>
        <end position="308"/>
    </location>
</feature>
<gene>
    <name evidence="2" type="ORF">B0T19DRAFT_354543</name>
</gene>
<evidence type="ECO:0000259" key="1">
    <source>
        <dbReference type="Pfam" id="PF01636"/>
    </source>
</evidence>
<evidence type="ECO:0000313" key="3">
    <source>
        <dbReference type="Proteomes" id="UP001286456"/>
    </source>
</evidence>
<sequence length="419" mass="46212">MVVEDAADFLGSASWIGADAYEPGGEFHERATTFLAAVKWDALTSISSGLRNGIPCKFGDKFSIGHFNMVRRIVFTDGISWVARVRLPQLKAVFGDREMLDVVSTFKVEIASMKFLKAKTSIPVPEVHSYSVDPTNDVGAPYILMDYIHGTVATELREAKNCDVGMFGTSDQDRKFRKQMAGIQVTLSSFKFDQIGSLYWDEQTSDFFIGPEIETGKGPWTSSMGYYADLANHALQVCVRHAAPHVQTSCSFAIPILFKHLMSLYGHGGSMGGPFSLANRDFGAHNLLVDDNFEIVGVIDLDGVMAAPIEVVAQYPVLTGLDREPPGHVETKPAAIDRMRRTEPRLKEYKDMVETAEAGMGIGNEGSTPIANLMLSEAASVLQGLLRYQSHQDFVNDKWMEAYLKLLRGHIRSGEQQTP</sequence>
<proteinExistence type="predicted"/>
<dbReference type="AlphaFoldDB" id="A0AAE0MHY7"/>
<dbReference type="PANTHER" id="PTHR21310">
    <property type="entry name" value="AMINOGLYCOSIDE PHOSPHOTRANSFERASE-RELATED-RELATED"/>
    <property type="match status" value="1"/>
</dbReference>
<reference evidence="2" key="2">
    <citation type="submission" date="2023-06" db="EMBL/GenBank/DDBJ databases">
        <authorList>
            <consortium name="Lawrence Berkeley National Laboratory"/>
            <person name="Haridas S."/>
            <person name="Hensen N."/>
            <person name="Bonometti L."/>
            <person name="Westerberg I."/>
            <person name="Brannstrom I.O."/>
            <person name="Guillou S."/>
            <person name="Cros-Aarteil S."/>
            <person name="Calhoun S."/>
            <person name="Kuo A."/>
            <person name="Mondo S."/>
            <person name="Pangilinan J."/>
            <person name="Riley R."/>
            <person name="Labutti K."/>
            <person name="Andreopoulos B."/>
            <person name="Lipzen A."/>
            <person name="Chen C."/>
            <person name="Yanf M."/>
            <person name="Daum C."/>
            <person name="Ng V."/>
            <person name="Clum A."/>
            <person name="Steindorff A."/>
            <person name="Ohm R."/>
            <person name="Martin F."/>
            <person name="Silar P."/>
            <person name="Natvig D."/>
            <person name="Lalanne C."/>
            <person name="Gautier V."/>
            <person name="Ament-Velasquez S.L."/>
            <person name="Kruys A."/>
            <person name="Hutchinson M.I."/>
            <person name="Powell A.J."/>
            <person name="Barry K."/>
            <person name="Miller A.N."/>
            <person name="Grigoriev I.V."/>
            <person name="Debuchy R."/>
            <person name="Gladieux P."/>
            <person name="Thoren M.H."/>
            <person name="Johannesson H."/>
        </authorList>
    </citation>
    <scope>NUCLEOTIDE SEQUENCE</scope>
    <source>
        <strain evidence="2">SMH4131-1</strain>
    </source>
</reference>
<dbReference type="Proteomes" id="UP001286456">
    <property type="component" value="Unassembled WGS sequence"/>
</dbReference>
<dbReference type="InterPro" id="IPR011009">
    <property type="entry name" value="Kinase-like_dom_sf"/>
</dbReference>
<evidence type="ECO:0000313" key="2">
    <source>
        <dbReference type="EMBL" id="KAK3332870.1"/>
    </source>
</evidence>
<keyword evidence="3" id="KW-1185">Reference proteome</keyword>
<dbReference type="InterPro" id="IPR051678">
    <property type="entry name" value="AGP_Transferase"/>
</dbReference>
<protein>
    <recommendedName>
        <fullName evidence="1">Aminoglycoside phosphotransferase domain-containing protein</fullName>
    </recommendedName>
</protein>
<organism evidence="2 3">
    <name type="scientific">Cercophora scortea</name>
    <dbReference type="NCBI Taxonomy" id="314031"/>
    <lineage>
        <taxon>Eukaryota</taxon>
        <taxon>Fungi</taxon>
        <taxon>Dikarya</taxon>
        <taxon>Ascomycota</taxon>
        <taxon>Pezizomycotina</taxon>
        <taxon>Sordariomycetes</taxon>
        <taxon>Sordariomycetidae</taxon>
        <taxon>Sordariales</taxon>
        <taxon>Lasiosphaeriaceae</taxon>
        <taxon>Cercophora</taxon>
    </lineage>
</organism>
<dbReference type="SUPFAM" id="SSF56112">
    <property type="entry name" value="Protein kinase-like (PK-like)"/>
    <property type="match status" value="1"/>
</dbReference>
<dbReference type="PANTHER" id="PTHR21310:SF15">
    <property type="entry name" value="AMINOGLYCOSIDE PHOSPHOTRANSFERASE DOMAIN-CONTAINING PROTEIN"/>
    <property type="match status" value="1"/>
</dbReference>